<evidence type="ECO:0000313" key="2">
    <source>
        <dbReference type="Proteomes" id="UP000187429"/>
    </source>
</evidence>
<keyword evidence="2" id="KW-1185">Reference proteome</keyword>
<protein>
    <submittedName>
        <fullName evidence="1">Uncharacterized protein</fullName>
    </submittedName>
</protein>
<sequence length="258" mass="29101">MYINTRDKTLIVPNFKVGYLRREAEKVIKYRSNFTEGLVELHRGSASNFSGSSPWTPNVTKAPRAKEHCIIYTEILDSHSYSNRTCNPVSKILERSNNEMECAFIPFRNSGAGDIYRLQRQCVGGGDIDAQQFKRATDDLICVTSQEEQKAGSLLQQVSGYQSSRDQRTIVQLASEGQMETIDSKFDYSSMEIGDMVPQPDEIINFPTASASGDNKLEYDGLEGQRRVLQEQGLSDLATDIFVLNEQCIKRKSKYCHV</sequence>
<dbReference type="Proteomes" id="UP000187429">
    <property type="component" value="Unassembled WGS sequence"/>
</dbReference>
<proteinExistence type="predicted"/>
<accession>A0A1R1YP91</accession>
<evidence type="ECO:0000313" key="1">
    <source>
        <dbReference type="EMBL" id="OMJ28660.1"/>
    </source>
</evidence>
<dbReference type="AlphaFoldDB" id="A0A1R1YP91"/>
<comment type="caution">
    <text evidence="1">The sequence shown here is derived from an EMBL/GenBank/DDBJ whole genome shotgun (WGS) entry which is preliminary data.</text>
</comment>
<dbReference type="EMBL" id="LSSM01000517">
    <property type="protein sequence ID" value="OMJ28660.1"/>
    <property type="molecule type" value="Genomic_DNA"/>
</dbReference>
<dbReference type="OrthoDB" id="10625444at2759"/>
<gene>
    <name evidence="1" type="ORF">AYI69_g1859</name>
</gene>
<name>A0A1R1YP91_9FUNG</name>
<reference evidence="2" key="1">
    <citation type="submission" date="2017-01" db="EMBL/GenBank/DDBJ databases">
        <authorList>
            <person name="Wang Y."/>
            <person name="White M."/>
            <person name="Kvist S."/>
            <person name="Moncalvo J.-M."/>
        </authorList>
    </citation>
    <scope>NUCLEOTIDE SEQUENCE [LARGE SCALE GENOMIC DNA]</scope>
    <source>
        <strain evidence="2">ID-206-W2</strain>
    </source>
</reference>
<organism evidence="1 2">
    <name type="scientific">Smittium culicis</name>
    <dbReference type="NCBI Taxonomy" id="133412"/>
    <lineage>
        <taxon>Eukaryota</taxon>
        <taxon>Fungi</taxon>
        <taxon>Fungi incertae sedis</taxon>
        <taxon>Zoopagomycota</taxon>
        <taxon>Kickxellomycotina</taxon>
        <taxon>Harpellomycetes</taxon>
        <taxon>Harpellales</taxon>
        <taxon>Legeriomycetaceae</taxon>
        <taxon>Smittium</taxon>
    </lineage>
</organism>